<keyword evidence="10" id="KW-0449">Lipoprotein</keyword>
<keyword evidence="14" id="KW-0282">Flagellum</keyword>
<keyword evidence="7" id="KW-0564">Palmitate</keyword>
<gene>
    <name evidence="11" type="primary">flgH</name>
    <name evidence="14" type="ORF">V6242_02115</name>
</gene>
<name>A0ABU9G3C7_9GAMM</name>
<dbReference type="Proteomes" id="UP001379949">
    <property type="component" value="Unassembled WGS sequence"/>
</dbReference>
<proteinExistence type="inferred from homology"/>
<feature type="region of interest" description="Disordered" evidence="12">
    <location>
        <begin position="50"/>
        <end position="111"/>
    </location>
</feature>
<evidence type="ECO:0000256" key="1">
    <source>
        <dbReference type="ARBA" id="ARBA00002591"/>
    </source>
</evidence>
<keyword evidence="14" id="KW-0969">Cilium</keyword>
<comment type="similarity">
    <text evidence="3 11">Belongs to the FlgH family.</text>
</comment>
<accession>A0ABU9G3C7</accession>
<dbReference type="HAMAP" id="MF_00415">
    <property type="entry name" value="FlgH"/>
    <property type="match status" value="1"/>
</dbReference>
<dbReference type="EMBL" id="JBAKAR010000001">
    <property type="protein sequence ID" value="MEL0611927.1"/>
    <property type="molecule type" value="Genomic_DNA"/>
</dbReference>
<organism evidence="14 15">
    <name type="scientific">Marinomonas arenicola</name>
    <dbReference type="NCBI Taxonomy" id="569601"/>
    <lineage>
        <taxon>Bacteria</taxon>
        <taxon>Pseudomonadati</taxon>
        <taxon>Pseudomonadota</taxon>
        <taxon>Gammaproteobacteria</taxon>
        <taxon>Oceanospirillales</taxon>
        <taxon>Oceanospirillaceae</taxon>
        <taxon>Marinomonas</taxon>
    </lineage>
</organism>
<evidence type="ECO:0000313" key="15">
    <source>
        <dbReference type="Proteomes" id="UP001379949"/>
    </source>
</evidence>
<comment type="function">
    <text evidence="1 11">Assembles around the rod to form the L-ring and probably protects the motor/basal body from shearing forces during rotation.</text>
</comment>
<feature type="compositionally biased region" description="Acidic residues" evidence="12">
    <location>
        <begin position="50"/>
        <end position="60"/>
    </location>
</feature>
<evidence type="ECO:0000256" key="8">
    <source>
        <dbReference type="ARBA" id="ARBA00023143"/>
    </source>
</evidence>
<feature type="signal peptide" evidence="13">
    <location>
        <begin position="1"/>
        <end position="20"/>
    </location>
</feature>
<keyword evidence="6 11" id="KW-0472">Membrane</keyword>
<keyword evidence="8 11" id="KW-0975">Bacterial flagellum</keyword>
<evidence type="ECO:0000256" key="6">
    <source>
        <dbReference type="ARBA" id="ARBA00023136"/>
    </source>
</evidence>
<sequence length="285" mass="30027">MNIRLAFLVLLTTCLSGCLSWSIDQQEVANAAAAGAGAAAVNAVADAVTDDGEAADAEDKEPEKEAPRKGYVPDPTNPMSGPKMTEHIQSDDPAYAPVYPDGIEPPQAPTGGIYKASMGDVFFGDQTANKVGDILTINLNESTTSTKANTAAISKTASATIPDPKVLGQTLNMDTDVPAQTTNFSGNASADQNNSLAGTITVTVYRVYPNGLLAVRGEKWLKLNQGNEYLRFTGVVRKRDISPDNTVESGRVADARITYSGTGEVAAGSEQGWVSRLLNSREMPN</sequence>
<keyword evidence="9 11" id="KW-0998">Cell outer membrane</keyword>
<dbReference type="InterPro" id="IPR000527">
    <property type="entry name" value="Flag_Lring"/>
</dbReference>
<dbReference type="PANTHER" id="PTHR34933">
    <property type="entry name" value="FLAGELLAR L-RING PROTEIN"/>
    <property type="match status" value="1"/>
</dbReference>
<evidence type="ECO:0000256" key="7">
    <source>
        <dbReference type="ARBA" id="ARBA00023139"/>
    </source>
</evidence>
<evidence type="ECO:0000256" key="13">
    <source>
        <dbReference type="SAM" id="SignalP"/>
    </source>
</evidence>
<dbReference type="PRINTS" id="PR01008">
    <property type="entry name" value="FLGLRINGFLGH"/>
</dbReference>
<evidence type="ECO:0000256" key="3">
    <source>
        <dbReference type="ARBA" id="ARBA00006929"/>
    </source>
</evidence>
<evidence type="ECO:0000313" key="14">
    <source>
        <dbReference type="EMBL" id="MEL0611927.1"/>
    </source>
</evidence>
<reference evidence="14 15" key="1">
    <citation type="submission" date="2024-02" db="EMBL/GenBank/DDBJ databases">
        <title>Bacteria isolated from the canopy kelp, Nereocystis luetkeana.</title>
        <authorList>
            <person name="Pfister C.A."/>
            <person name="Younker I.T."/>
            <person name="Light S.H."/>
        </authorList>
    </citation>
    <scope>NUCLEOTIDE SEQUENCE [LARGE SCALE GENOMIC DNA]</scope>
    <source>
        <strain evidence="14 15">TI.4.07</strain>
    </source>
</reference>
<evidence type="ECO:0000256" key="10">
    <source>
        <dbReference type="ARBA" id="ARBA00023288"/>
    </source>
</evidence>
<dbReference type="RefSeq" id="WP_341566160.1">
    <property type="nucleotide sequence ID" value="NZ_JBAKAR010000001.1"/>
</dbReference>
<keyword evidence="15" id="KW-1185">Reference proteome</keyword>
<comment type="subcellular location">
    <subcellularLocation>
        <location evidence="11">Cell outer membrane</location>
    </subcellularLocation>
    <subcellularLocation>
        <location evidence="11">Bacterial flagellum basal body</location>
    </subcellularLocation>
    <subcellularLocation>
        <location evidence="2">Membrane</location>
        <topology evidence="2">Lipid-anchor</topology>
    </subcellularLocation>
</comment>
<comment type="caution">
    <text evidence="14">The sequence shown here is derived from an EMBL/GenBank/DDBJ whole genome shotgun (WGS) entry which is preliminary data.</text>
</comment>
<keyword evidence="14" id="KW-0966">Cell projection</keyword>
<dbReference type="PANTHER" id="PTHR34933:SF1">
    <property type="entry name" value="FLAGELLAR L-RING PROTEIN"/>
    <property type="match status" value="1"/>
</dbReference>
<evidence type="ECO:0000256" key="11">
    <source>
        <dbReference type="HAMAP-Rule" id="MF_00415"/>
    </source>
</evidence>
<evidence type="ECO:0000256" key="9">
    <source>
        <dbReference type="ARBA" id="ARBA00023237"/>
    </source>
</evidence>
<evidence type="ECO:0000256" key="2">
    <source>
        <dbReference type="ARBA" id="ARBA00004635"/>
    </source>
</evidence>
<feature type="chain" id="PRO_5045373805" description="Flagellar L-ring protein" evidence="13">
    <location>
        <begin position="21"/>
        <end position="285"/>
    </location>
</feature>
<evidence type="ECO:0000256" key="12">
    <source>
        <dbReference type="SAM" id="MobiDB-lite"/>
    </source>
</evidence>
<evidence type="ECO:0000256" key="5">
    <source>
        <dbReference type="ARBA" id="ARBA00022729"/>
    </source>
</evidence>
<keyword evidence="5 13" id="KW-0732">Signal</keyword>
<protein>
    <recommendedName>
        <fullName evidence="11">Flagellar L-ring protein</fullName>
    </recommendedName>
    <alternativeName>
        <fullName evidence="11">Basal body L-ring protein</fullName>
    </alternativeName>
</protein>
<dbReference type="Pfam" id="PF02107">
    <property type="entry name" value="FlgH"/>
    <property type="match status" value="1"/>
</dbReference>
<evidence type="ECO:0000256" key="4">
    <source>
        <dbReference type="ARBA" id="ARBA00011439"/>
    </source>
</evidence>
<comment type="subunit">
    <text evidence="4 11">The basal body constitutes a major portion of the flagellar organelle and consists of four rings (L,P,S, and M) mounted on a central rod.</text>
</comment>